<evidence type="ECO:0008006" key="4">
    <source>
        <dbReference type="Google" id="ProtNLM"/>
    </source>
</evidence>
<feature type="compositionally biased region" description="Basic and acidic residues" evidence="1">
    <location>
        <begin position="1"/>
        <end position="24"/>
    </location>
</feature>
<feature type="compositionally biased region" description="Polar residues" evidence="1">
    <location>
        <begin position="202"/>
        <end position="213"/>
    </location>
</feature>
<dbReference type="Ensembl" id="ENSDCDT00010065742.1">
    <property type="protein sequence ID" value="ENSDCDP00010055146.1"/>
    <property type="gene ID" value="ENSDCDG00010031697.1"/>
</dbReference>
<dbReference type="AlphaFoldDB" id="A0AAY4EDN2"/>
<feature type="region of interest" description="Disordered" evidence="1">
    <location>
        <begin position="129"/>
        <end position="329"/>
    </location>
</feature>
<feature type="compositionally biased region" description="Basic and acidic residues" evidence="1">
    <location>
        <begin position="214"/>
        <end position="232"/>
    </location>
</feature>
<dbReference type="GeneTree" id="ENSGT00510000048522"/>
<reference evidence="2" key="3">
    <citation type="submission" date="2025-09" db="UniProtKB">
        <authorList>
            <consortium name="Ensembl"/>
        </authorList>
    </citation>
    <scope>IDENTIFICATION</scope>
</reference>
<accession>A0AAY4EDN2</accession>
<dbReference type="GO" id="GO:0042754">
    <property type="term" value="P:negative regulation of circadian rhythm"/>
    <property type="evidence" value="ECO:0007669"/>
    <property type="project" value="InterPro"/>
</dbReference>
<gene>
    <name evidence="2" type="primary">si:ch211-132b12.7</name>
</gene>
<dbReference type="PANTHER" id="PTHR34648:SF7">
    <property type="entry name" value="SI:CH211-132B12.7"/>
    <property type="match status" value="1"/>
</dbReference>
<reference evidence="2" key="2">
    <citation type="submission" date="2025-08" db="UniProtKB">
        <authorList>
            <consortium name="Ensembl"/>
        </authorList>
    </citation>
    <scope>IDENTIFICATION</scope>
</reference>
<feature type="compositionally biased region" description="Low complexity" evidence="1">
    <location>
        <begin position="274"/>
        <end position="307"/>
    </location>
</feature>
<dbReference type="Pfam" id="PF15800">
    <property type="entry name" value="CiPC"/>
    <property type="match status" value="1"/>
</dbReference>
<evidence type="ECO:0000313" key="3">
    <source>
        <dbReference type="Proteomes" id="UP000694580"/>
    </source>
</evidence>
<dbReference type="PANTHER" id="PTHR34648">
    <property type="entry name" value="CLOCK-INTERACTING PACEMAKER"/>
    <property type="match status" value="1"/>
</dbReference>
<name>A0AAY4EDN2_9TELE</name>
<dbReference type="InterPro" id="IPR031602">
    <property type="entry name" value="CIPC"/>
</dbReference>
<feature type="region of interest" description="Disordered" evidence="1">
    <location>
        <begin position="1"/>
        <end position="96"/>
    </location>
</feature>
<evidence type="ECO:0000256" key="1">
    <source>
        <dbReference type="SAM" id="MobiDB-lite"/>
    </source>
</evidence>
<dbReference type="GO" id="GO:0045892">
    <property type="term" value="P:negative regulation of DNA-templated transcription"/>
    <property type="evidence" value="ECO:0007669"/>
    <property type="project" value="InterPro"/>
</dbReference>
<sequence length="478" mass="51809">MPKEQGFHGERGPRMASKNAKDKSNSATLLASRAKAHAEQKTNGRGSRCSSEKDSGYSDTGSDSLQTDAEDQQSSVSKPQGREGHQGPIQGSHILVSGTPELTPIFIIKNVVLKRQVEAGQEHLFQTPLSWASGGTNGQGPTHVLLLQQPPVTSPPPVHVLKPQPRRADGGSKKSKAPYLPILNSYPRIAPHPSKKTPDKATATSSSAEGSVTSEDHSLSKRVCTEEKREEVSTTSKLPKQHLHKQSENRAHSHSSHSLPRKSEFSSHPRRRPCLPSSPTTSLSVGSPSVSSTETTPPTSSSNDNPPTAAPPLQASRGQRRHSSSSLFSSARHRRFLNTVEILSQSGLLDITLRTQELLRQSTATERDIAQLRQHAQLLCQAAQTNPDSFGAWERVQHAMAESGHYPSLKCLVAKNGDSHAMQVAREADTSGKRDTAVMLSHTRNEEVEPPSPLLAPMAELPLDLPVLEQHVSLRALF</sequence>
<proteinExistence type="predicted"/>
<dbReference type="Proteomes" id="UP000694580">
    <property type="component" value="Chromosome 13"/>
</dbReference>
<feature type="compositionally biased region" description="Polar residues" evidence="1">
    <location>
        <begin position="57"/>
        <end position="78"/>
    </location>
</feature>
<protein>
    <recommendedName>
        <fullName evidence="4">CLOCK-interacting pacemaker-like</fullName>
    </recommendedName>
</protein>
<organism evidence="2 3">
    <name type="scientific">Denticeps clupeoides</name>
    <name type="common">denticle herring</name>
    <dbReference type="NCBI Taxonomy" id="299321"/>
    <lineage>
        <taxon>Eukaryota</taxon>
        <taxon>Metazoa</taxon>
        <taxon>Chordata</taxon>
        <taxon>Craniata</taxon>
        <taxon>Vertebrata</taxon>
        <taxon>Euteleostomi</taxon>
        <taxon>Actinopterygii</taxon>
        <taxon>Neopterygii</taxon>
        <taxon>Teleostei</taxon>
        <taxon>Clupei</taxon>
        <taxon>Clupeiformes</taxon>
        <taxon>Denticipitoidei</taxon>
        <taxon>Denticipitidae</taxon>
        <taxon>Denticeps</taxon>
    </lineage>
</organism>
<evidence type="ECO:0000313" key="2">
    <source>
        <dbReference type="Ensembl" id="ENSDCDP00010055146.1"/>
    </source>
</evidence>
<keyword evidence="3" id="KW-1185">Reference proteome</keyword>
<reference evidence="2 3" key="1">
    <citation type="submission" date="2020-06" db="EMBL/GenBank/DDBJ databases">
        <authorList>
            <consortium name="Wellcome Sanger Institute Data Sharing"/>
        </authorList>
    </citation>
    <scope>NUCLEOTIDE SEQUENCE [LARGE SCALE GENOMIC DNA]</scope>
</reference>
<dbReference type="GO" id="GO:0005634">
    <property type="term" value="C:nucleus"/>
    <property type="evidence" value="ECO:0007669"/>
    <property type="project" value="TreeGrafter"/>
</dbReference>